<dbReference type="InterPro" id="IPR000415">
    <property type="entry name" value="Nitroreductase-like"/>
</dbReference>
<dbReference type="Pfam" id="PF00881">
    <property type="entry name" value="Nitroreductase"/>
    <property type="match status" value="1"/>
</dbReference>
<dbReference type="EMBL" id="JAGGLV010000004">
    <property type="protein sequence ID" value="MBP2111437.1"/>
    <property type="molecule type" value="Genomic_DNA"/>
</dbReference>
<feature type="domain" description="Nitroreductase" evidence="1">
    <location>
        <begin position="2"/>
        <end position="143"/>
    </location>
</feature>
<dbReference type="PANTHER" id="PTHR43821:SF1">
    <property type="entry name" value="NAD(P)H NITROREDUCTASE YDJA-RELATED"/>
    <property type="match status" value="1"/>
</dbReference>
<dbReference type="InterPro" id="IPR029479">
    <property type="entry name" value="Nitroreductase"/>
</dbReference>
<dbReference type="Proteomes" id="UP000773462">
    <property type="component" value="Unassembled WGS sequence"/>
</dbReference>
<gene>
    <name evidence="2" type="ORF">J2Z70_001578</name>
</gene>
<evidence type="ECO:0000259" key="1">
    <source>
        <dbReference type="Pfam" id="PF00881"/>
    </source>
</evidence>
<dbReference type="Gene3D" id="3.40.109.10">
    <property type="entry name" value="NADH Oxidase"/>
    <property type="match status" value="1"/>
</dbReference>
<dbReference type="PANTHER" id="PTHR43821">
    <property type="entry name" value="NAD(P)H NITROREDUCTASE YDJA-RELATED"/>
    <property type="match status" value="1"/>
</dbReference>
<evidence type="ECO:0000313" key="2">
    <source>
        <dbReference type="EMBL" id="MBP2111437.1"/>
    </source>
</evidence>
<dbReference type="SUPFAM" id="SSF55469">
    <property type="entry name" value="FMN-dependent nitroreductase-like"/>
    <property type="match status" value="1"/>
</dbReference>
<keyword evidence="3" id="KW-1185">Reference proteome</keyword>
<evidence type="ECO:0000313" key="3">
    <source>
        <dbReference type="Proteomes" id="UP000773462"/>
    </source>
</evidence>
<reference evidence="2 3" key="1">
    <citation type="submission" date="2021-03" db="EMBL/GenBank/DDBJ databases">
        <title>Genomic Encyclopedia of Type Strains, Phase IV (KMG-IV): sequencing the most valuable type-strain genomes for metagenomic binning, comparative biology and taxonomic classification.</title>
        <authorList>
            <person name="Goeker M."/>
        </authorList>
    </citation>
    <scope>NUCLEOTIDE SEQUENCE [LARGE SCALE GENOMIC DNA]</scope>
    <source>
        <strain evidence="2 3">DSM 101953</strain>
    </source>
</reference>
<organism evidence="2 3">
    <name type="scientific">Paenibacillus silagei</name>
    <dbReference type="NCBI Taxonomy" id="1670801"/>
    <lineage>
        <taxon>Bacteria</taxon>
        <taxon>Bacillati</taxon>
        <taxon>Bacillota</taxon>
        <taxon>Bacilli</taxon>
        <taxon>Bacillales</taxon>
        <taxon>Paenibacillaceae</taxon>
        <taxon>Paenibacillus</taxon>
    </lineage>
</organism>
<protein>
    <submittedName>
        <fullName evidence="2">Nitroreductase</fullName>
    </submittedName>
</protein>
<accession>A0ABS4NN01</accession>
<name>A0ABS4NN01_9BACL</name>
<sequence length="173" mass="19231">MPIARSTLLNLLDNAVWAPFHSKKEPWRFILFTGEGRTIFADAILKTRPEAFVQQFGAQIHDTYCRRIPVHLIVIMHSALPPKAWEEALAATAALIQNIQLLAWEQGIGVVWKTTAFNEDSSFRSAAGVTPNEKIVGTLHMGYFDPEDKPAPKPRTAAVDLLTVIEGNHSDNC</sequence>
<proteinExistence type="predicted"/>
<dbReference type="InterPro" id="IPR052530">
    <property type="entry name" value="NAD(P)H_nitroreductase"/>
</dbReference>
<comment type="caution">
    <text evidence="2">The sequence shown here is derived from an EMBL/GenBank/DDBJ whole genome shotgun (WGS) entry which is preliminary data.</text>
</comment>